<feature type="chain" id="PRO_5039648045" description="Solute-binding protein family 5 domain-containing protein" evidence="4">
    <location>
        <begin position="17"/>
        <end position="571"/>
    </location>
</feature>
<dbReference type="SUPFAM" id="SSF53850">
    <property type="entry name" value="Periplasmic binding protein-like II"/>
    <property type="match status" value="1"/>
</dbReference>
<keyword evidence="2" id="KW-0813">Transport</keyword>
<dbReference type="EMBL" id="NFKM01000022">
    <property type="protein sequence ID" value="OUP57175.1"/>
    <property type="molecule type" value="Genomic_DNA"/>
</dbReference>
<accession>A0A1Y4LKH0</accession>
<name>A0A1Y4LKH0_9FIRM</name>
<evidence type="ECO:0000256" key="4">
    <source>
        <dbReference type="SAM" id="SignalP"/>
    </source>
</evidence>
<dbReference type="GO" id="GO:0043190">
    <property type="term" value="C:ATP-binding cassette (ABC) transporter complex"/>
    <property type="evidence" value="ECO:0007669"/>
    <property type="project" value="InterPro"/>
</dbReference>
<evidence type="ECO:0000313" key="6">
    <source>
        <dbReference type="EMBL" id="OUP57175.1"/>
    </source>
</evidence>
<feature type="signal peptide" evidence="4">
    <location>
        <begin position="1"/>
        <end position="16"/>
    </location>
</feature>
<dbReference type="Gene3D" id="3.10.105.10">
    <property type="entry name" value="Dipeptide-binding Protein, Domain 3"/>
    <property type="match status" value="1"/>
</dbReference>
<reference evidence="7" key="1">
    <citation type="submission" date="2017-04" db="EMBL/GenBank/DDBJ databases">
        <title>Function of individual gut microbiota members based on whole genome sequencing of pure cultures obtained from chicken caecum.</title>
        <authorList>
            <person name="Medvecky M."/>
            <person name="Cejkova D."/>
            <person name="Polansky O."/>
            <person name="Karasova D."/>
            <person name="Kubasova T."/>
            <person name="Cizek A."/>
            <person name="Rychlik I."/>
        </authorList>
    </citation>
    <scope>NUCLEOTIDE SEQUENCE [LARGE SCALE GENOMIC DNA]</scope>
    <source>
        <strain evidence="7">An178</strain>
    </source>
</reference>
<sequence length="571" mass="62643">MNKRKWLAGLSSVAMAATLVGCSGGNSGTSAANTLTVGIYQELNGVFSPMYYESAYDGDVINLVYQALLKYDVNDELQPDLATEMPEVSADGLTYTFKLKEGVKFSDGTPLTSSDVKYTFTVMADPSYTGRMSNVVSNVVGYEEYHNGDAEELVGVETPDDYTVVIKTKSAQIDALNNFGTMGICSDEQFDYVKGDTTEIESNTDQPIGSGPYVLKTYDKATGASLTRSETFEAEEGQYSVENIIIKKTDTSTEYDELANGNVDLLPNMMEQNKVGPASLNENLTFNHYTRAGVGYLAFNTVEGPTADVAVRQALSYATDRQSFVDSFYAYDEASDEVKDIPLGYVPQAYWNPVSNTMGDYVTGEKEIAGLTTYEYDLEKAKQVLDQAGWVVGADGIREKDGQKLTIKFAATEENSVLETLIPMITKSWKEIGVELKQTTVDFNTLLSMIADDSQLSDWNAFFLATGYTGVADTDANINYGVTADGKPDPNNYARINDATLNDALNKAYNTADAAVSEENYLIAMERSSELVPYLPLYGNEYFDLYNVRVKGLETSPVHTWSQAMDKVTLE</sequence>
<dbReference type="InterPro" id="IPR000914">
    <property type="entry name" value="SBP_5_dom"/>
</dbReference>
<dbReference type="GO" id="GO:0015833">
    <property type="term" value="P:peptide transport"/>
    <property type="evidence" value="ECO:0007669"/>
    <property type="project" value="TreeGrafter"/>
</dbReference>
<dbReference type="Pfam" id="PF00496">
    <property type="entry name" value="SBP_bac_5"/>
    <property type="match status" value="1"/>
</dbReference>
<dbReference type="AlphaFoldDB" id="A0A1Y4LKH0"/>
<dbReference type="GO" id="GO:0042597">
    <property type="term" value="C:periplasmic space"/>
    <property type="evidence" value="ECO:0007669"/>
    <property type="project" value="UniProtKB-ARBA"/>
</dbReference>
<keyword evidence="7" id="KW-1185">Reference proteome</keyword>
<dbReference type="RefSeq" id="WP_087159101.1">
    <property type="nucleotide sequence ID" value="NZ_JACJIY010000004.1"/>
</dbReference>
<protein>
    <recommendedName>
        <fullName evidence="5">Solute-binding protein family 5 domain-containing protein</fullName>
    </recommendedName>
</protein>
<evidence type="ECO:0000313" key="7">
    <source>
        <dbReference type="Proteomes" id="UP000195447"/>
    </source>
</evidence>
<organism evidence="6 7">
    <name type="scientific">Faecalitalea cylindroides</name>
    <dbReference type="NCBI Taxonomy" id="39483"/>
    <lineage>
        <taxon>Bacteria</taxon>
        <taxon>Bacillati</taxon>
        <taxon>Bacillota</taxon>
        <taxon>Erysipelotrichia</taxon>
        <taxon>Erysipelotrichales</taxon>
        <taxon>Erysipelotrichaceae</taxon>
        <taxon>Faecalitalea</taxon>
    </lineage>
</organism>
<comment type="similarity">
    <text evidence="1">Belongs to the bacterial solute-binding protein 5 family.</text>
</comment>
<dbReference type="PROSITE" id="PS51257">
    <property type="entry name" value="PROKAR_LIPOPROTEIN"/>
    <property type="match status" value="1"/>
</dbReference>
<evidence type="ECO:0000256" key="3">
    <source>
        <dbReference type="ARBA" id="ARBA00022729"/>
    </source>
</evidence>
<evidence type="ECO:0000256" key="2">
    <source>
        <dbReference type="ARBA" id="ARBA00022448"/>
    </source>
</evidence>
<dbReference type="GO" id="GO:1904680">
    <property type="term" value="F:peptide transmembrane transporter activity"/>
    <property type="evidence" value="ECO:0007669"/>
    <property type="project" value="TreeGrafter"/>
</dbReference>
<evidence type="ECO:0000256" key="1">
    <source>
        <dbReference type="ARBA" id="ARBA00005695"/>
    </source>
</evidence>
<dbReference type="InterPro" id="IPR039424">
    <property type="entry name" value="SBP_5"/>
</dbReference>
<dbReference type="PANTHER" id="PTHR30290:SF9">
    <property type="entry name" value="OLIGOPEPTIDE-BINDING PROTEIN APPA"/>
    <property type="match status" value="1"/>
</dbReference>
<dbReference type="Gene3D" id="3.40.190.10">
    <property type="entry name" value="Periplasmic binding protein-like II"/>
    <property type="match status" value="1"/>
</dbReference>
<evidence type="ECO:0000259" key="5">
    <source>
        <dbReference type="Pfam" id="PF00496"/>
    </source>
</evidence>
<dbReference type="PANTHER" id="PTHR30290">
    <property type="entry name" value="PERIPLASMIC BINDING COMPONENT OF ABC TRANSPORTER"/>
    <property type="match status" value="1"/>
</dbReference>
<dbReference type="InterPro" id="IPR030678">
    <property type="entry name" value="Peptide/Ni-bd"/>
</dbReference>
<dbReference type="PIRSF" id="PIRSF002741">
    <property type="entry name" value="MppA"/>
    <property type="match status" value="1"/>
</dbReference>
<comment type="caution">
    <text evidence="6">The sequence shown here is derived from an EMBL/GenBank/DDBJ whole genome shotgun (WGS) entry which is preliminary data.</text>
</comment>
<keyword evidence="3 4" id="KW-0732">Signal</keyword>
<dbReference type="CDD" id="cd00995">
    <property type="entry name" value="PBP2_NikA_DppA_OppA_like"/>
    <property type="match status" value="1"/>
</dbReference>
<gene>
    <name evidence="6" type="ORF">B5F14_09240</name>
</gene>
<proteinExistence type="inferred from homology"/>
<dbReference type="Proteomes" id="UP000195447">
    <property type="component" value="Unassembled WGS sequence"/>
</dbReference>
<feature type="domain" description="Solute-binding protein family 5" evidence="5">
    <location>
        <begin position="76"/>
        <end position="479"/>
    </location>
</feature>